<proteinExistence type="predicted"/>
<accession>A0AAV0ND36</accession>
<dbReference type="Proteomes" id="UP001154282">
    <property type="component" value="Unassembled WGS sequence"/>
</dbReference>
<comment type="caution">
    <text evidence="1">The sequence shown here is derived from an EMBL/GenBank/DDBJ whole genome shotgun (WGS) entry which is preliminary data.</text>
</comment>
<evidence type="ECO:0000313" key="1">
    <source>
        <dbReference type="EMBL" id="CAI0456494.1"/>
    </source>
</evidence>
<dbReference type="AlphaFoldDB" id="A0AAV0ND36"/>
<gene>
    <name evidence="1" type="ORF">LITE_LOCUS32783</name>
</gene>
<protein>
    <submittedName>
        <fullName evidence="1">Uncharacterized protein</fullName>
    </submittedName>
</protein>
<dbReference type="EMBL" id="CAMGYJ010000008">
    <property type="protein sequence ID" value="CAI0456494.1"/>
    <property type="molecule type" value="Genomic_DNA"/>
</dbReference>
<sequence length="150" mass="16299">FQQLENLLPPELLVGVELLGGEEIGVAHFPEVPPLGIRGEKGHGEFVEVEDFHGEDGVAVGEDLVVLLEDLPCHGRGRGDDGGDSAQLDAHQRSVFLGEVGQGSVRLGAQIVDVADDWESGGARREFGRRRRRFWCEQEAEDGDGEDEAE</sequence>
<feature type="non-terminal residue" evidence="1">
    <location>
        <position position="1"/>
    </location>
</feature>
<name>A0AAV0ND36_9ROSI</name>
<reference evidence="1" key="1">
    <citation type="submission" date="2022-08" db="EMBL/GenBank/DDBJ databases">
        <authorList>
            <person name="Gutierrez-Valencia J."/>
        </authorList>
    </citation>
    <scope>NUCLEOTIDE SEQUENCE</scope>
</reference>
<organism evidence="1 2">
    <name type="scientific">Linum tenue</name>
    <dbReference type="NCBI Taxonomy" id="586396"/>
    <lineage>
        <taxon>Eukaryota</taxon>
        <taxon>Viridiplantae</taxon>
        <taxon>Streptophyta</taxon>
        <taxon>Embryophyta</taxon>
        <taxon>Tracheophyta</taxon>
        <taxon>Spermatophyta</taxon>
        <taxon>Magnoliopsida</taxon>
        <taxon>eudicotyledons</taxon>
        <taxon>Gunneridae</taxon>
        <taxon>Pentapetalae</taxon>
        <taxon>rosids</taxon>
        <taxon>fabids</taxon>
        <taxon>Malpighiales</taxon>
        <taxon>Linaceae</taxon>
        <taxon>Linum</taxon>
    </lineage>
</organism>
<keyword evidence="2" id="KW-1185">Reference proteome</keyword>
<evidence type="ECO:0000313" key="2">
    <source>
        <dbReference type="Proteomes" id="UP001154282"/>
    </source>
</evidence>